<evidence type="ECO:0000313" key="2">
    <source>
        <dbReference type="Proteomes" id="UP000501690"/>
    </source>
</evidence>
<reference evidence="1 2" key="1">
    <citation type="submission" date="2019-04" db="EMBL/GenBank/DDBJ databases">
        <title>An improved genome assembly and genetic linkage map for asparagus bean, Vigna unguiculata ssp. sesquipedialis.</title>
        <authorList>
            <person name="Xia Q."/>
            <person name="Zhang R."/>
            <person name="Dong Y."/>
        </authorList>
    </citation>
    <scope>NUCLEOTIDE SEQUENCE [LARGE SCALE GENOMIC DNA]</scope>
    <source>
        <tissue evidence="1">Leaf</tissue>
    </source>
</reference>
<dbReference type="EMBL" id="CP039347">
    <property type="protein sequence ID" value="QCD87778.1"/>
    <property type="molecule type" value="Genomic_DNA"/>
</dbReference>
<organism evidence="1 2">
    <name type="scientific">Vigna unguiculata</name>
    <name type="common">Cowpea</name>
    <dbReference type="NCBI Taxonomy" id="3917"/>
    <lineage>
        <taxon>Eukaryota</taxon>
        <taxon>Viridiplantae</taxon>
        <taxon>Streptophyta</taxon>
        <taxon>Embryophyta</taxon>
        <taxon>Tracheophyta</taxon>
        <taxon>Spermatophyta</taxon>
        <taxon>Magnoliopsida</taxon>
        <taxon>eudicotyledons</taxon>
        <taxon>Gunneridae</taxon>
        <taxon>Pentapetalae</taxon>
        <taxon>rosids</taxon>
        <taxon>fabids</taxon>
        <taxon>Fabales</taxon>
        <taxon>Fabaceae</taxon>
        <taxon>Papilionoideae</taxon>
        <taxon>50 kb inversion clade</taxon>
        <taxon>NPAAA clade</taxon>
        <taxon>indigoferoid/millettioid clade</taxon>
        <taxon>Phaseoleae</taxon>
        <taxon>Vigna</taxon>
    </lineage>
</organism>
<accession>A0A4D6LGY4</accession>
<sequence length="67" mass="7257">MVGEPKNKEVIRSCDDGGNPFLELDFAGSGGAEVDLAVKEATKEANLKHNFLCGKELPDCFEKLALF</sequence>
<keyword evidence="2" id="KW-1185">Reference proteome</keyword>
<evidence type="ECO:0000313" key="1">
    <source>
        <dbReference type="EMBL" id="QCD87778.1"/>
    </source>
</evidence>
<proteinExistence type="predicted"/>
<dbReference type="AlphaFoldDB" id="A0A4D6LGY4"/>
<name>A0A4D6LGY4_VIGUN</name>
<protein>
    <submittedName>
        <fullName evidence="1">Uncharacterized protein</fullName>
    </submittedName>
</protein>
<gene>
    <name evidence="1" type="ORF">DEO72_LG3g2318</name>
</gene>
<dbReference type="Proteomes" id="UP000501690">
    <property type="component" value="Linkage Group LG3"/>
</dbReference>